<reference evidence="6 7" key="1">
    <citation type="submission" date="2017-08" db="EMBL/GenBank/DDBJ databases">
        <title>Infants hospitalized years apart are colonized by the same room-sourced microbial strains.</title>
        <authorList>
            <person name="Brooks B."/>
            <person name="Olm M.R."/>
            <person name="Firek B.A."/>
            <person name="Baker R."/>
            <person name="Thomas B.C."/>
            <person name="Morowitz M.J."/>
            <person name="Banfield J.F."/>
        </authorList>
    </citation>
    <scope>NUCLEOTIDE SEQUENCE [LARGE SCALE GENOMIC DNA]</scope>
    <source>
        <strain evidence="6">S2_005_003_R2_47</strain>
    </source>
</reference>
<keyword evidence="3" id="KW-0804">Transcription</keyword>
<evidence type="ECO:0000256" key="3">
    <source>
        <dbReference type="ARBA" id="ARBA00023163"/>
    </source>
</evidence>
<evidence type="ECO:0000313" key="7">
    <source>
        <dbReference type="Proteomes" id="UP000248597"/>
    </source>
</evidence>
<evidence type="ECO:0000256" key="1">
    <source>
        <dbReference type="ARBA" id="ARBA00023015"/>
    </source>
</evidence>
<dbReference type="SUPFAM" id="SSF46689">
    <property type="entry name" value="Homeodomain-like"/>
    <property type="match status" value="1"/>
</dbReference>
<evidence type="ECO:0000313" key="6">
    <source>
        <dbReference type="EMBL" id="PZQ23356.1"/>
    </source>
</evidence>
<comment type="caution">
    <text evidence="6">The sequence shown here is derived from an EMBL/GenBank/DDBJ whole genome shotgun (WGS) entry which is preliminary data.</text>
</comment>
<dbReference type="PANTHER" id="PTHR47506">
    <property type="entry name" value="TRANSCRIPTIONAL REGULATORY PROTEIN"/>
    <property type="match status" value="1"/>
</dbReference>
<name>A0A2W5L2E0_SPHMC</name>
<dbReference type="PANTHER" id="PTHR47506:SF1">
    <property type="entry name" value="HTH-TYPE TRANSCRIPTIONAL REGULATOR YJDC"/>
    <property type="match status" value="1"/>
</dbReference>
<organism evidence="6 7">
    <name type="scientific">Sphingopyxis macrogoltabida</name>
    <name type="common">Sphingomonas macrogoltabidus</name>
    <dbReference type="NCBI Taxonomy" id="33050"/>
    <lineage>
        <taxon>Bacteria</taxon>
        <taxon>Pseudomonadati</taxon>
        <taxon>Pseudomonadota</taxon>
        <taxon>Alphaproteobacteria</taxon>
        <taxon>Sphingomonadales</taxon>
        <taxon>Sphingomonadaceae</taxon>
        <taxon>Sphingopyxis</taxon>
    </lineage>
</organism>
<feature type="DNA-binding region" description="H-T-H motif" evidence="4">
    <location>
        <begin position="23"/>
        <end position="42"/>
    </location>
</feature>
<feature type="domain" description="HTH tetR-type" evidence="5">
    <location>
        <begin position="1"/>
        <end position="60"/>
    </location>
</feature>
<dbReference type="Proteomes" id="UP000248597">
    <property type="component" value="Unassembled WGS sequence"/>
</dbReference>
<protein>
    <recommendedName>
        <fullName evidence="5">HTH tetR-type domain-containing protein</fullName>
    </recommendedName>
</protein>
<evidence type="ECO:0000256" key="2">
    <source>
        <dbReference type="ARBA" id="ARBA00023125"/>
    </source>
</evidence>
<dbReference type="EMBL" id="QFPJ01000007">
    <property type="protein sequence ID" value="PZQ23356.1"/>
    <property type="molecule type" value="Genomic_DNA"/>
</dbReference>
<keyword evidence="2 4" id="KW-0238">DNA-binding</keyword>
<proteinExistence type="predicted"/>
<sequence>MPADIALSPVVATFARSGFRKTAMEDVAAALGISRQGLYNRFGSKQALFDWAAKALVDDSLRGALACLDDPAAPLPVRIARALDAWVGCHMAMMRAAPCGGEIIAMASPAPGEAARAAERKLVAGMAAAIRLGGPGAAVPRAGSIAQALCWTARGLVHGAPDHAAFRREMESIVALALTR</sequence>
<dbReference type="Pfam" id="PF00440">
    <property type="entry name" value="TetR_N"/>
    <property type="match status" value="1"/>
</dbReference>
<dbReference type="AlphaFoldDB" id="A0A2W5L2E0"/>
<evidence type="ECO:0000259" key="5">
    <source>
        <dbReference type="PROSITE" id="PS50977"/>
    </source>
</evidence>
<dbReference type="InterPro" id="IPR009057">
    <property type="entry name" value="Homeodomain-like_sf"/>
</dbReference>
<dbReference type="GO" id="GO:0003677">
    <property type="term" value="F:DNA binding"/>
    <property type="evidence" value="ECO:0007669"/>
    <property type="project" value="UniProtKB-UniRule"/>
</dbReference>
<evidence type="ECO:0000256" key="4">
    <source>
        <dbReference type="PROSITE-ProRule" id="PRU00335"/>
    </source>
</evidence>
<keyword evidence="1" id="KW-0805">Transcription regulation</keyword>
<gene>
    <name evidence="6" type="ORF">DI569_04440</name>
</gene>
<accession>A0A2W5L2E0</accession>
<dbReference type="InterPro" id="IPR001647">
    <property type="entry name" value="HTH_TetR"/>
</dbReference>
<dbReference type="Gene3D" id="1.10.357.10">
    <property type="entry name" value="Tetracycline Repressor, domain 2"/>
    <property type="match status" value="1"/>
</dbReference>
<dbReference type="PROSITE" id="PS50977">
    <property type="entry name" value="HTH_TETR_2"/>
    <property type="match status" value="1"/>
</dbReference>